<accession>A0A5C3NK85</accession>
<keyword evidence="2" id="KW-1185">Reference proteome</keyword>
<dbReference type="OrthoDB" id="6359816at2759"/>
<dbReference type="Proteomes" id="UP000305948">
    <property type="component" value="Unassembled WGS sequence"/>
</dbReference>
<dbReference type="STRING" id="5364.A0A5C3NK85"/>
<organism evidence="1 2">
    <name type="scientific">Heliocybe sulcata</name>
    <dbReference type="NCBI Taxonomy" id="5364"/>
    <lineage>
        <taxon>Eukaryota</taxon>
        <taxon>Fungi</taxon>
        <taxon>Dikarya</taxon>
        <taxon>Basidiomycota</taxon>
        <taxon>Agaricomycotina</taxon>
        <taxon>Agaricomycetes</taxon>
        <taxon>Gloeophyllales</taxon>
        <taxon>Gloeophyllaceae</taxon>
        <taxon>Heliocybe</taxon>
    </lineage>
</organism>
<evidence type="ECO:0000313" key="1">
    <source>
        <dbReference type="EMBL" id="TFK54021.1"/>
    </source>
</evidence>
<dbReference type="Gene3D" id="3.30.710.10">
    <property type="entry name" value="Potassium Channel Kv1.1, Chain A"/>
    <property type="match status" value="1"/>
</dbReference>
<proteinExistence type="predicted"/>
<dbReference type="EMBL" id="ML213506">
    <property type="protein sequence ID" value="TFK54021.1"/>
    <property type="molecule type" value="Genomic_DNA"/>
</dbReference>
<evidence type="ECO:0000313" key="2">
    <source>
        <dbReference type="Proteomes" id="UP000305948"/>
    </source>
</evidence>
<gene>
    <name evidence="1" type="ORF">OE88DRAFT_1732748</name>
</gene>
<dbReference type="AlphaFoldDB" id="A0A5C3NK85"/>
<name>A0A5C3NK85_9AGAM</name>
<protein>
    <recommendedName>
        <fullName evidence="3">BTB domain-containing protein</fullName>
    </recommendedName>
</protein>
<dbReference type="InterPro" id="IPR011333">
    <property type="entry name" value="SKP1/BTB/POZ_sf"/>
</dbReference>
<reference evidence="1 2" key="1">
    <citation type="journal article" date="2019" name="Nat. Ecol. Evol.">
        <title>Megaphylogeny resolves global patterns of mushroom evolution.</title>
        <authorList>
            <person name="Varga T."/>
            <person name="Krizsan K."/>
            <person name="Foldi C."/>
            <person name="Dima B."/>
            <person name="Sanchez-Garcia M."/>
            <person name="Sanchez-Ramirez S."/>
            <person name="Szollosi G.J."/>
            <person name="Szarkandi J.G."/>
            <person name="Papp V."/>
            <person name="Albert L."/>
            <person name="Andreopoulos W."/>
            <person name="Angelini C."/>
            <person name="Antonin V."/>
            <person name="Barry K.W."/>
            <person name="Bougher N.L."/>
            <person name="Buchanan P."/>
            <person name="Buyck B."/>
            <person name="Bense V."/>
            <person name="Catcheside P."/>
            <person name="Chovatia M."/>
            <person name="Cooper J."/>
            <person name="Damon W."/>
            <person name="Desjardin D."/>
            <person name="Finy P."/>
            <person name="Geml J."/>
            <person name="Haridas S."/>
            <person name="Hughes K."/>
            <person name="Justo A."/>
            <person name="Karasinski D."/>
            <person name="Kautmanova I."/>
            <person name="Kiss B."/>
            <person name="Kocsube S."/>
            <person name="Kotiranta H."/>
            <person name="LaButti K.M."/>
            <person name="Lechner B.E."/>
            <person name="Liimatainen K."/>
            <person name="Lipzen A."/>
            <person name="Lukacs Z."/>
            <person name="Mihaltcheva S."/>
            <person name="Morgado L.N."/>
            <person name="Niskanen T."/>
            <person name="Noordeloos M.E."/>
            <person name="Ohm R.A."/>
            <person name="Ortiz-Santana B."/>
            <person name="Ovrebo C."/>
            <person name="Racz N."/>
            <person name="Riley R."/>
            <person name="Savchenko A."/>
            <person name="Shiryaev A."/>
            <person name="Soop K."/>
            <person name="Spirin V."/>
            <person name="Szebenyi C."/>
            <person name="Tomsovsky M."/>
            <person name="Tulloss R.E."/>
            <person name="Uehling J."/>
            <person name="Grigoriev I.V."/>
            <person name="Vagvolgyi C."/>
            <person name="Papp T."/>
            <person name="Martin F.M."/>
            <person name="Miettinen O."/>
            <person name="Hibbett D.S."/>
            <person name="Nagy L.G."/>
        </authorList>
    </citation>
    <scope>NUCLEOTIDE SEQUENCE [LARGE SCALE GENOMIC DNA]</scope>
    <source>
        <strain evidence="1 2">OMC1185</strain>
    </source>
</reference>
<evidence type="ECO:0008006" key="3">
    <source>
        <dbReference type="Google" id="ProtNLM"/>
    </source>
</evidence>
<sequence>MSHGQPALIQMLKIAEYRHTEHSFKSVFRLPDVSSNGTSFMFTSDECGLGWFFAIGVTIRSTSNGGQLEESSLAAVIMRPGSVDRQFWPLSVSFGVENMDVRPHLRSSGPYGPMVADGRRPSLLVHRLVFYDRSWLKGSWWFVVSSPVPMALPAPSPVIVALRAPNHHVQALLTEAISNGAFNDTRFYAYSRRSTSGRVCQPRPLFASSSILEAQAAKESSDGESYFRALLFGPSFMESFDTTLRDDTVPSTRLYADNYDYDSDSDLEDDKDSSITDTGASVGLSAAGRTIFIEDAAYTTWHALILYLYTGHVSFKPLRSESAGCGSASSTFPDLSVPPNRDPSRNVDRLCTVQCSPKSMYRLADKLGLPYLEILALEAIKASITINNIVQEVFSSFSSRYDTIREKQVDFLFNFLELPKVSEDLCVMMGRVATGELPHSKEAVTTIMHRLLNVRMDLPPAEPVRM</sequence>